<dbReference type="AlphaFoldDB" id="A0A0W0FH16"/>
<feature type="signal peptide" evidence="1">
    <location>
        <begin position="1"/>
        <end position="22"/>
    </location>
</feature>
<dbReference type="Proteomes" id="UP000054988">
    <property type="component" value="Unassembled WGS sequence"/>
</dbReference>
<evidence type="ECO:0000313" key="3">
    <source>
        <dbReference type="Proteomes" id="UP000054988"/>
    </source>
</evidence>
<dbReference type="SUPFAM" id="SSF52096">
    <property type="entry name" value="ClpP/crotonase"/>
    <property type="match status" value="1"/>
</dbReference>
<proteinExistence type="predicted"/>
<dbReference type="EMBL" id="LATX01001986">
    <property type="protein sequence ID" value="KTB35632.1"/>
    <property type="molecule type" value="Genomic_DNA"/>
</dbReference>
<accession>A0A0W0FH16</accession>
<dbReference type="PANTHER" id="PTHR37049:SF4">
    <property type="entry name" value="RHODANESE DOMAIN-CONTAINING PROTEIN"/>
    <property type="match status" value="1"/>
</dbReference>
<dbReference type="InterPro" id="IPR029045">
    <property type="entry name" value="ClpP/crotonase-like_dom_sf"/>
</dbReference>
<dbReference type="eggNOG" id="ENOG502S4FW">
    <property type="taxonomic scope" value="Eukaryota"/>
</dbReference>
<comment type="caution">
    <text evidence="2">The sequence shown here is derived from an EMBL/GenBank/DDBJ whole genome shotgun (WGS) entry which is preliminary data.</text>
</comment>
<sequence>MLRTLGILWLAVAAQAVSDVVASHNQGPIPFPLPYDPCKAIAGRRWVSPKEARDCLFSFPVDPVIKANTLEVITKTVAFHTSVNYQIHAPPPFDDDVHEDLLKDLMRINETDYASEFAYHLDVFAAFRRLNDGHCVNIDYCYDSIFISYLPLPLVLLTEPRGGQNVYIAPEAFKVASAEFKDEIEFWQNALPGELQGQLESLSGARVLLIDGQDPFVAVNANAEVAGGYQGLGTRQNGFFSSYSRGNKGWNYAMGNFAQKVHPLTDQVTLTVRRSRSHTIDIVTLPYRSRLRSTAKNFTDSASFRANNCVAGNTTNGQDLYHPSPSMLRVDEQEPPVAAFQQQPRLKPIEARRHHLNVMLDASPKSDLELPEHLQPVLPALNESYNVAQFYLLGGHNNQTGVLALGSFSTANITLFQKSLLEGLVEMKARGATNLIVDVTNNGGGYICVAHWLHRIIIGPKSTTEPQAGLDTAVRAGPLARMIVTKIVEGADPEDLLLYNPVQWTNASHVTFANGTEWLKPLDHRKINGNEDLFSQRLGQECQPFQIPPPDSTLFDPKDVIIISNGRCASSCSLFSITMAKLEGVRTVVVGGKQDVTQQYCGIVGGQSTDFSTIDTEIKARSLRDSPPDFLSNIVQGITWRLGFGLGANSDKPEEWQDHPADFNMPLTRETVNNPLSIWNVVAETLLQKRRNSTPALVIQS</sequence>
<reference evidence="2 3" key="1">
    <citation type="submission" date="2015-12" db="EMBL/GenBank/DDBJ databases">
        <title>Draft genome sequence of Moniliophthora roreri, the causal agent of frosty pod rot of cacao.</title>
        <authorList>
            <person name="Aime M.C."/>
            <person name="Diaz-Valderrama J.R."/>
            <person name="Kijpornyongpan T."/>
            <person name="Phillips-Mora W."/>
        </authorList>
    </citation>
    <scope>NUCLEOTIDE SEQUENCE [LARGE SCALE GENOMIC DNA]</scope>
    <source>
        <strain evidence="2 3">MCA 2952</strain>
    </source>
</reference>
<dbReference type="Gene3D" id="3.90.226.10">
    <property type="entry name" value="2-enoyl-CoA Hydratase, Chain A, domain 1"/>
    <property type="match status" value="1"/>
</dbReference>
<dbReference type="InterPro" id="IPR052766">
    <property type="entry name" value="S41A_metabolite_peptidase"/>
</dbReference>
<organism evidence="2 3">
    <name type="scientific">Moniliophthora roreri</name>
    <name type="common">Frosty pod rot fungus</name>
    <name type="synonym">Monilia roreri</name>
    <dbReference type="NCBI Taxonomy" id="221103"/>
    <lineage>
        <taxon>Eukaryota</taxon>
        <taxon>Fungi</taxon>
        <taxon>Dikarya</taxon>
        <taxon>Basidiomycota</taxon>
        <taxon>Agaricomycotina</taxon>
        <taxon>Agaricomycetes</taxon>
        <taxon>Agaricomycetidae</taxon>
        <taxon>Agaricales</taxon>
        <taxon>Marasmiineae</taxon>
        <taxon>Marasmiaceae</taxon>
        <taxon>Moniliophthora</taxon>
    </lineage>
</organism>
<evidence type="ECO:0000256" key="1">
    <source>
        <dbReference type="SAM" id="SignalP"/>
    </source>
</evidence>
<gene>
    <name evidence="2" type="ORF">WG66_11797</name>
</gene>
<name>A0A0W0FH16_MONRR</name>
<evidence type="ECO:0000313" key="2">
    <source>
        <dbReference type="EMBL" id="KTB35632.1"/>
    </source>
</evidence>
<dbReference type="PANTHER" id="PTHR37049">
    <property type="entry name" value="PEPTIDASE S41 FAMILY PROTEIN"/>
    <property type="match status" value="1"/>
</dbReference>
<keyword evidence="1" id="KW-0732">Signal</keyword>
<feature type="chain" id="PRO_5006901802" evidence="1">
    <location>
        <begin position="23"/>
        <end position="701"/>
    </location>
</feature>
<protein>
    <submittedName>
        <fullName evidence="2">Uncharacterized protein</fullName>
    </submittedName>
</protein>